<evidence type="ECO:0000313" key="3">
    <source>
        <dbReference type="EMBL" id="AXK34978.1"/>
    </source>
</evidence>
<reference evidence="3 4" key="1">
    <citation type="submission" date="2018-07" db="EMBL/GenBank/DDBJ databases">
        <title>Draft genome of the type strain Streptomyces armeniacus ATCC 15676.</title>
        <authorList>
            <person name="Labana P."/>
            <person name="Gosse J.T."/>
            <person name="Boddy C.N."/>
        </authorList>
    </citation>
    <scope>NUCLEOTIDE SEQUENCE [LARGE SCALE GENOMIC DNA]</scope>
    <source>
        <strain evidence="3 4">ATCC 15676</strain>
    </source>
</reference>
<name>A0A345XTL2_9ACTN</name>
<dbReference type="PANTHER" id="PTHR30296:SF0">
    <property type="entry name" value="LACTATE UTILIZATION PROTEIN A"/>
    <property type="match status" value="1"/>
</dbReference>
<dbReference type="AlphaFoldDB" id="A0A345XTL2"/>
<dbReference type="Pfam" id="PF02754">
    <property type="entry name" value="CCG"/>
    <property type="match status" value="2"/>
</dbReference>
<proteinExistence type="predicted"/>
<accession>A0A345XTL2</accession>
<feature type="compositionally biased region" description="Low complexity" evidence="1">
    <location>
        <begin position="1"/>
        <end position="16"/>
    </location>
</feature>
<dbReference type="InterPro" id="IPR004017">
    <property type="entry name" value="Cys_rich_dom"/>
</dbReference>
<evidence type="ECO:0000256" key="1">
    <source>
        <dbReference type="SAM" id="MobiDB-lite"/>
    </source>
</evidence>
<feature type="domain" description="Cysteine-rich" evidence="2">
    <location>
        <begin position="173"/>
        <end position="257"/>
    </location>
</feature>
<dbReference type="GO" id="GO:0016491">
    <property type="term" value="F:oxidoreductase activity"/>
    <property type="evidence" value="ECO:0007669"/>
    <property type="project" value="UniProtKB-ARBA"/>
</dbReference>
<dbReference type="KEGG" id="sarm:DVA86_22360"/>
<sequence>MAAAGAAARPRLGAAVRRPRTPGGPGLRPGLPGGAERFGGREAVALRVALFTSCAADLVAPGPALAAARVLAATGAEVTVPRAQTCCGQVALNSGHPAPATRLMRHWVATFEGYDAVVAVSGSCAATVHHRFPRLLTGRWRPRAADVVERTWEFTQYLAQYGGGLDLALTGDVTWHDACHMLRSLGERAAPREVLGRVRGLRLHEAADREVCCGFGGTFALTYPEVSCAMADRKLADGAATGATHVVSSDATCLLHLAGRAERRAVRLRTLHVAELLAAALPDGPGSLAEVAAA</sequence>
<feature type="domain" description="Cysteine-rich" evidence="2">
    <location>
        <begin position="48"/>
        <end position="128"/>
    </location>
</feature>
<organism evidence="3 4">
    <name type="scientific">Streptomyces armeniacus</name>
    <dbReference type="NCBI Taxonomy" id="83291"/>
    <lineage>
        <taxon>Bacteria</taxon>
        <taxon>Bacillati</taxon>
        <taxon>Actinomycetota</taxon>
        <taxon>Actinomycetes</taxon>
        <taxon>Kitasatosporales</taxon>
        <taxon>Streptomycetaceae</taxon>
        <taxon>Streptomyces</taxon>
    </lineage>
</organism>
<dbReference type="EMBL" id="CP031320">
    <property type="protein sequence ID" value="AXK34978.1"/>
    <property type="molecule type" value="Genomic_DNA"/>
</dbReference>
<evidence type="ECO:0000313" key="4">
    <source>
        <dbReference type="Proteomes" id="UP000254425"/>
    </source>
</evidence>
<dbReference type="PANTHER" id="PTHR30296">
    <property type="entry name" value="UNCHARACTERIZED PROTEIN YKGE"/>
    <property type="match status" value="1"/>
</dbReference>
<protein>
    <submittedName>
        <fullName evidence="3">(Fe-S)-binding protein</fullName>
    </submittedName>
</protein>
<dbReference type="Proteomes" id="UP000254425">
    <property type="component" value="Chromosome"/>
</dbReference>
<evidence type="ECO:0000259" key="2">
    <source>
        <dbReference type="Pfam" id="PF02754"/>
    </source>
</evidence>
<dbReference type="GO" id="GO:0005829">
    <property type="term" value="C:cytosol"/>
    <property type="evidence" value="ECO:0007669"/>
    <property type="project" value="TreeGrafter"/>
</dbReference>
<feature type="region of interest" description="Disordered" evidence="1">
    <location>
        <begin position="1"/>
        <end position="34"/>
    </location>
</feature>
<feature type="compositionally biased region" description="Gly residues" evidence="1">
    <location>
        <begin position="23"/>
        <end position="34"/>
    </location>
</feature>
<keyword evidence="4" id="KW-1185">Reference proteome</keyword>
<gene>
    <name evidence="3" type="ORF">DVA86_22360</name>
</gene>